<dbReference type="AlphaFoldDB" id="A0A0H3A8U5"/>
<feature type="coiled-coil region" evidence="1">
    <location>
        <begin position="32"/>
        <end position="66"/>
    </location>
</feature>
<accession>A0A0H3A8U5</accession>
<name>A0A0H3A8U5_NITV4</name>
<dbReference type="HOGENOM" id="CLU_1701452_0_0_7"/>
<organism evidence="2 3">
    <name type="scientific">Nitratidesulfovibrio vulgaris (strain DP4)</name>
    <name type="common">Desulfovibrio vulgaris</name>
    <dbReference type="NCBI Taxonomy" id="391774"/>
    <lineage>
        <taxon>Bacteria</taxon>
        <taxon>Pseudomonadati</taxon>
        <taxon>Thermodesulfobacteriota</taxon>
        <taxon>Desulfovibrionia</taxon>
        <taxon>Desulfovibrionales</taxon>
        <taxon>Desulfovibrionaceae</taxon>
        <taxon>Nitratidesulfovibrio</taxon>
    </lineage>
</organism>
<evidence type="ECO:0000313" key="3">
    <source>
        <dbReference type="Proteomes" id="UP000009173"/>
    </source>
</evidence>
<dbReference type="KEGG" id="dvl:Dvul_1665"/>
<keyword evidence="1" id="KW-0175">Coiled coil</keyword>
<protein>
    <submittedName>
        <fullName evidence="2">Uncharacterized protein</fullName>
    </submittedName>
</protein>
<evidence type="ECO:0000256" key="1">
    <source>
        <dbReference type="SAM" id="Coils"/>
    </source>
</evidence>
<evidence type="ECO:0000313" key="2">
    <source>
        <dbReference type="EMBL" id="ABM28682.1"/>
    </source>
</evidence>
<dbReference type="EMBL" id="CP000527">
    <property type="protein sequence ID" value="ABM28682.1"/>
    <property type="molecule type" value="Genomic_DNA"/>
</dbReference>
<gene>
    <name evidence="2" type="ordered locus">Dvul_1665</name>
</gene>
<dbReference type="Proteomes" id="UP000009173">
    <property type="component" value="Chromosome"/>
</dbReference>
<reference evidence="3" key="1">
    <citation type="journal article" date="2009" name="Environ. Microbiol.">
        <title>Contribution of mobile genetic elements to Desulfovibrio vulgaris genome plasticity.</title>
        <authorList>
            <person name="Walker C.B."/>
            <person name="Stolyar S."/>
            <person name="Chivian D."/>
            <person name="Pinel N."/>
            <person name="Gabster J.A."/>
            <person name="Dehal P.S."/>
            <person name="He Z."/>
            <person name="Yang Z.K."/>
            <person name="Yen H.C."/>
            <person name="Zhou J."/>
            <person name="Wall J.D."/>
            <person name="Hazen T.C."/>
            <person name="Arkin A.P."/>
            <person name="Stahl D.A."/>
        </authorList>
    </citation>
    <scope>NUCLEOTIDE SEQUENCE [LARGE SCALE GENOMIC DNA]</scope>
    <source>
        <strain evidence="3">DP4</strain>
    </source>
</reference>
<proteinExistence type="predicted"/>
<sequence>METMAITLVISLALVFIFKGEGRRGRLFRHSMAALEGEMARIEVKLQGLREEQERLQTSVTSLQARLQPHTIAAVNAVEVNLDKQLRRSMARAETFEQHLVRRGLVSQEQLEKVASYRQGSGSDLPTEELLVMFDYISAEVMRRAKADFGRQQV</sequence>